<accession>A0A0R1WDX9</accession>
<comment type="caution">
    <text evidence="2">The sequence shown here is derived from an EMBL/GenBank/DDBJ whole genome shotgun (WGS) entry which is preliminary data.</text>
</comment>
<dbReference type="InterPro" id="IPR004843">
    <property type="entry name" value="Calcineurin-like_PHP"/>
</dbReference>
<evidence type="ECO:0000259" key="1">
    <source>
        <dbReference type="Pfam" id="PF00149"/>
    </source>
</evidence>
<dbReference type="AlphaFoldDB" id="A0A0R1WDX9"/>
<name>A0A0R1WDX9_9LACO</name>
<gene>
    <name evidence="2" type="ORF">FC49_GL001824</name>
</gene>
<dbReference type="InterPro" id="IPR022302">
    <property type="entry name" value="Phosphoesterase_putative"/>
</dbReference>
<dbReference type="Proteomes" id="UP000050973">
    <property type="component" value="Unassembled WGS sequence"/>
</dbReference>
<dbReference type="PATRIC" id="fig|1423779.3.peg.1891"/>
<dbReference type="Pfam" id="PF00149">
    <property type="entry name" value="Metallophos"/>
    <property type="match status" value="1"/>
</dbReference>
<proteinExistence type="predicted"/>
<sequence>MMKIAVSSDNHLDVNRVPVDTALDLQADWLRRRSVDYYLFAGDLFNDYLKTRDYFARLQARVPQTKIYYILGNHDLLNHVTADQAEHTADPRYLHNRAVDLPGSDWRLIGNNGWYDYSFSSYYQQPAAVEAWKKVYWLDGSIDQHETDQARMDRVLQQTRVLLDQAQRDHKRGLFLTHFVPCQHLLAPKPVGINKTARMERFYQMINAMLGSNRLGRLLESYPNVKTVFYGHVHGVHPPLTRNGLTYFNQAVGVHKKRHDEWQAPTFAAQWKRTVRVIEL</sequence>
<dbReference type="GO" id="GO:0016787">
    <property type="term" value="F:hydrolase activity"/>
    <property type="evidence" value="ECO:0007669"/>
    <property type="project" value="InterPro"/>
</dbReference>
<dbReference type="NCBIfam" id="TIGR03729">
    <property type="entry name" value="acc_ester"/>
    <property type="match status" value="1"/>
</dbReference>
<reference evidence="2 3" key="1">
    <citation type="journal article" date="2015" name="Genome Announc.">
        <title>Expanding the biotechnology potential of lactobacilli through comparative genomics of 213 strains and associated genera.</title>
        <authorList>
            <person name="Sun Z."/>
            <person name="Harris H.M."/>
            <person name="McCann A."/>
            <person name="Guo C."/>
            <person name="Argimon S."/>
            <person name="Zhang W."/>
            <person name="Yang X."/>
            <person name="Jeffery I.B."/>
            <person name="Cooney J.C."/>
            <person name="Kagawa T.F."/>
            <person name="Liu W."/>
            <person name="Song Y."/>
            <person name="Salvetti E."/>
            <person name="Wrobel A."/>
            <person name="Rasinkangas P."/>
            <person name="Parkhill J."/>
            <person name="Rea M.C."/>
            <person name="O'Sullivan O."/>
            <person name="Ritari J."/>
            <person name="Douillard F.P."/>
            <person name="Paul Ross R."/>
            <person name="Yang R."/>
            <person name="Briner A.E."/>
            <person name="Felis G.E."/>
            <person name="de Vos W.M."/>
            <person name="Barrangou R."/>
            <person name="Klaenhammer T.R."/>
            <person name="Caufield P.W."/>
            <person name="Cui Y."/>
            <person name="Zhang H."/>
            <person name="O'Toole P.W."/>
        </authorList>
    </citation>
    <scope>NUCLEOTIDE SEQUENCE [LARGE SCALE GENOMIC DNA]</scope>
    <source>
        <strain evidence="2 3">DSM 4864</strain>
    </source>
</reference>
<dbReference type="EMBL" id="AZGE01000008">
    <property type="protein sequence ID" value="KRM15717.1"/>
    <property type="molecule type" value="Genomic_DNA"/>
</dbReference>
<evidence type="ECO:0000313" key="3">
    <source>
        <dbReference type="Proteomes" id="UP000050973"/>
    </source>
</evidence>
<organism evidence="2 3">
    <name type="scientific">Limosilactobacillus oris DSM 4864</name>
    <dbReference type="NCBI Taxonomy" id="1423779"/>
    <lineage>
        <taxon>Bacteria</taxon>
        <taxon>Bacillati</taxon>
        <taxon>Bacillota</taxon>
        <taxon>Bacilli</taxon>
        <taxon>Lactobacillales</taxon>
        <taxon>Lactobacillaceae</taxon>
        <taxon>Limosilactobacillus</taxon>
    </lineage>
</organism>
<evidence type="ECO:0000313" key="2">
    <source>
        <dbReference type="EMBL" id="KRM15717.1"/>
    </source>
</evidence>
<dbReference type="InterPro" id="IPR029052">
    <property type="entry name" value="Metallo-depent_PP-like"/>
</dbReference>
<dbReference type="SUPFAM" id="SSF56300">
    <property type="entry name" value="Metallo-dependent phosphatases"/>
    <property type="match status" value="1"/>
</dbReference>
<dbReference type="Gene3D" id="3.60.21.10">
    <property type="match status" value="1"/>
</dbReference>
<protein>
    <submittedName>
        <fullName evidence="2">Phosphoesterase</fullName>
    </submittedName>
</protein>
<feature type="domain" description="Calcineurin-like phosphoesterase" evidence="1">
    <location>
        <begin position="2"/>
        <end position="234"/>
    </location>
</feature>